<dbReference type="InterPro" id="IPR029058">
    <property type="entry name" value="AB_hydrolase_fold"/>
</dbReference>
<dbReference type="InterPro" id="IPR000639">
    <property type="entry name" value="Epox_hydrolase-like"/>
</dbReference>
<dbReference type="PANTHER" id="PTHR46438">
    <property type="entry name" value="ALPHA/BETA-HYDROLASES SUPERFAMILY PROTEIN"/>
    <property type="match status" value="1"/>
</dbReference>
<dbReference type="EMBL" id="HBHW01044575">
    <property type="protein sequence ID" value="CAE0066564.1"/>
    <property type="molecule type" value="Transcribed_RNA"/>
</dbReference>
<dbReference type="GO" id="GO:0015994">
    <property type="term" value="P:chlorophyll metabolic process"/>
    <property type="evidence" value="ECO:0007669"/>
    <property type="project" value="TreeGrafter"/>
</dbReference>
<dbReference type="PRINTS" id="PR00412">
    <property type="entry name" value="EPOXHYDRLASE"/>
</dbReference>
<protein>
    <recommendedName>
        <fullName evidence="1">AB hydrolase-1 domain-containing protein</fullName>
    </recommendedName>
</protein>
<dbReference type="Gene3D" id="3.40.50.1820">
    <property type="entry name" value="alpha/beta hydrolase"/>
    <property type="match status" value="1"/>
</dbReference>
<dbReference type="SUPFAM" id="SSF53474">
    <property type="entry name" value="alpha/beta-Hydrolases"/>
    <property type="match status" value="1"/>
</dbReference>
<evidence type="ECO:0000313" key="2">
    <source>
        <dbReference type="EMBL" id="CAE0066563.1"/>
    </source>
</evidence>
<dbReference type="EMBL" id="HBHW01044574">
    <property type="protein sequence ID" value="CAE0066563.1"/>
    <property type="molecule type" value="Transcribed_RNA"/>
</dbReference>
<sequence>MAGSVCFVVGGVVAGRPAAAKGRWSYYSESSKTFRLRRTVTRVSESAVVAENTGRLQRNYEDWNWNGYKVNVKSQGPEDARLNVLLVHGFGASVNHWFELQQMLADSGLRAHAVDLLGFGASDKPVDVEYSIELWSDMLSDLVREKGGRWIVSGNSVGSLAALDTANKLGKDFVSGICLFNCAGGLTAFRYSELSIPIRILYFMVRKIFFNPVLGRWFFDNYRSKSNIESILLQVYGNKDAVTEELVEMLFTPSEDENASSVFLKVLDGPPGPTPESLLEQLSWCPLIAIWGQADPWTPVGNENGMNFHPGCEFSEYHPNFQLFMLDETGHCPHDERPEECRKLFLDWIEQSVSSKTGDSN</sequence>
<evidence type="ECO:0000259" key="1">
    <source>
        <dbReference type="Pfam" id="PF12697"/>
    </source>
</evidence>
<accession>A0A7S3AA67</accession>
<evidence type="ECO:0000313" key="3">
    <source>
        <dbReference type="EMBL" id="CAE0066564.1"/>
    </source>
</evidence>
<dbReference type="InterPro" id="IPR000073">
    <property type="entry name" value="AB_hydrolase_1"/>
</dbReference>
<dbReference type="Pfam" id="PF12697">
    <property type="entry name" value="Abhydrolase_6"/>
    <property type="match status" value="1"/>
</dbReference>
<organism evidence="2">
    <name type="scientific">Rhodosorus marinus</name>
    <dbReference type="NCBI Taxonomy" id="101924"/>
    <lineage>
        <taxon>Eukaryota</taxon>
        <taxon>Rhodophyta</taxon>
        <taxon>Stylonematophyceae</taxon>
        <taxon>Stylonematales</taxon>
        <taxon>Stylonemataceae</taxon>
        <taxon>Rhodosorus</taxon>
    </lineage>
</organism>
<reference evidence="2" key="1">
    <citation type="submission" date="2021-01" db="EMBL/GenBank/DDBJ databases">
        <authorList>
            <person name="Corre E."/>
            <person name="Pelletier E."/>
            <person name="Niang G."/>
            <person name="Scheremetjew M."/>
            <person name="Finn R."/>
            <person name="Kale V."/>
            <person name="Holt S."/>
            <person name="Cochrane G."/>
            <person name="Meng A."/>
            <person name="Brown T."/>
            <person name="Cohen L."/>
        </authorList>
    </citation>
    <scope>NUCLEOTIDE SEQUENCE</scope>
    <source>
        <strain evidence="2">CCMP 769</strain>
    </source>
</reference>
<dbReference type="AlphaFoldDB" id="A0A7S3AA67"/>
<name>A0A7S3AA67_9RHOD</name>
<proteinExistence type="predicted"/>
<dbReference type="GO" id="GO:0009507">
    <property type="term" value="C:chloroplast"/>
    <property type="evidence" value="ECO:0007669"/>
    <property type="project" value="TreeGrafter"/>
</dbReference>
<dbReference type="GO" id="GO:0047746">
    <property type="term" value="F:chlorophyllase activity"/>
    <property type="evidence" value="ECO:0007669"/>
    <property type="project" value="TreeGrafter"/>
</dbReference>
<feature type="domain" description="AB hydrolase-1" evidence="1">
    <location>
        <begin position="84"/>
        <end position="341"/>
    </location>
</feature>
<gene>
    <name evidence="2" type="ORF">RMAR00112_LOCUS34635</name>
    <name evidence="3" type="ORF">RMAR00112_LOCUS34636</name>
</gene>
<dbReference type="PANTHER" id="PTHR46438:SF7">
    <property type="entry name" value="ALPHA_BETA-HYDROLASES SUPERFAMILY PROTEIN"/>
    <property type="match status" value="1"/>
</dbReference>